<evidence type="ECO:0000313" key="3">
    <source>
        <dbReference type="Proteomes" id="UP000789396"/>
    </source>
</evidence>
<dbReference type="OrthoDB" id="10346378at2759"/>
<feature type="non-terminal residue" evidence="2">
    <location>
        <position position="67"/>
    </location>
</feature>
<reference evidence="2" key="1">
    <citation type="submission" date="2021-06" db="EMBL/GenBank/DDBJ databases">
        <authorList>
            <person name="Kallberg Y."/>
            <person name="Tangrot J."/>
            <person name="Rosling A."/>
        </authorList>
    </citation>
    <scope>NUCLEOTIDE SEQUENCE</scope>
    <source>
        <strain evidence="2">IN212</strain>
    </source>
</reference>
<keyword evidence="3" id="KW-1185">Reference proteome</keyword>
<comment type="caution">
    <text evidence="2">The sequence shown here is derived from an EMBL/GenBank/DDBJ whole genome shotgun (WGS) entry which is preliminary data.</text>
</comment>
<accession>A0A9N9K7M6</accession>
<feature type="region of interest" description="Disordered" evidence="1">
    <location>
        <begin position="36"/>
        <end position="67"/>
    </location>
</feature>
<sequence>METEKISLMESYLALHCKGGVPDEIRRHWLVEVAKRNDKNTDYSNNESALSASSIKPLHSYSKPVEP</sequence>
<name>A0A9N9K7M6_9GLOM</name>
<feature type="compositionally biased region" description="Polar residues" evidence="1">
    <location>
        <begin position="42"/>
        <end position="54"/>
    </location>
</feature>
<proteinExistence type="predicted"/>
<organism evidence="2 3">
    <name type="scientific">Racocetra fulgida</name>
    <dbReference type="NCBI Taxonomy" id="60492"/>
    <lineage>
        <taxon>Eukaryota</taxon>
        <taxon>Fungi</taxon>
        <taxon>Fungi incertae sedis</taxon>
        <taxon>Mucoromycota</taxon>
        <taxon>Glomeromycotina</taxon>
        <taxon>Glomeromycetes</taxon>
        <taxon>Diversisporales</taxon>
        <taxon>Gigasporaceae</taxon>
        <taxon>Racocetra</taxon>
    </lineage>
</organism>
<dbReference type="EMBL" id="CAJVPZ010091907">
    <property type="protein sequence ID" value="CAG8815843.1"/>
    <property type="molecule type" value="Genomic_DNA"/>
</dbReference>
<protein>
    <submittedName>
        <fullName evidence="2">14331_t:CDS:1</fullName>
    </submittedName>
</protein>
<evidence type="ECO:0000313" key="2">
    <source>
        <dbReference type="EMBL" id="CAG8815843.1"/>
    </source>
</evidence>
<gene>
    <name evidence="2" type="ORF">RFULGI_LOCUS19222</name>
</gene>
<evidence type="ECO:0000256" key="1">
    <source>
        <dbReference type="SAM" id="MobiDB-lite"/>
    </source>
</evidence>
<dbReference type="Proteomes" id="UP000789396">
    <property type="component" value="Unassembled WGS sequence"/>
</dbReference>
<dbReference type="AlphaFoldDB" id="A0A9N9K7M6"/>